<comment type="caution">
    <text evidence="1">The sequence shown here is derived from an EMBL/GenBank/DDBJ whole genome shotgun (WGS) entry which is preliminary data.</text>
</comment>
<evidence type="ECO:0000313" key="1">
    <source>
        <dbReference type="EMBL" id="GJM49481.1"/>
    </source>
</evidence>
<accession>A0AAV5AQA4</accession>
<organism evidence="1 3">
    <name type="scientific">Capnocytophaga catalasegens</name>
    <dbReference type="NCBI Taxonomy" id="1004260"/>
    <lineage>
        <taxon>Bacteria</taxon>
        <taxon>Pseudomonadati</taxon>
        <taxon>Bacteroidota</taxon>
        <taxon>Flavobacteriia</taxon>
        <taxon>Flavobacteriales</taxon>
        <taxon>Flavobacteriaceae</taxon>
        <taxon>Capnocytophaga</taxon>
    </lineage>
</organism>
<proteinExistence type="predicted"/>
<evidence type="ECO:0008006" key="5">
    <source>
        <dbReference type="Google" id="ProtNLM"/>
    </source>
</evidence>
<evidence type="ECO:0000313" key="2">
    <source>
        <dbReference type="EMBL" id="GJM52854.1"/>
    </source>
</evidence>
<dbReference type="AlphaFoldDB" id="A0AAV5AQA4"/>
<dbReference type="EMBL" id="BQKA01000008">
    <property type="protein sequence ID" value="GJM49481.1"/>
    <property type="molecule type" value="Genomic_DNA"/>
</dbReference>
<evidence type="ECO:0000313" key="4">
    <source>
        <dbReference type="Proteomes" id="UP001208692"/>
    </source>
</evidence>
<dbReference type="EMBL" id="BQKB01000019">
    <property type="protein sequence ID" value="GJM52854.1"/>
    <property type="molecule type" value="Genomic_DNA"/>
</dbReference>
<reference evidence="1 4" key="1">
    <citation type="submission" date="2021-11" db="EMBL/GenBank/DDBJ databases">
        <title>Draft genome sequence of Capnocytophaga sp. strain KC07075 isolated from cat oral cavity.</title>
        <authorList>
            <person name="Suzuki M."/>
            <person name="Imaoka K."/>
            <person name="Kimura M."/>
            <person name="Morikawa S."/>
            <person name="Maeda K."/>
        </authorList>
    </citation>
    <scope>NUCLEOTIDE SEQUENCE</scope>
    <source>
        <strain evidence="1">KC07075</strain>
        <strain evidence="2 4">KC07079</strain>
    </source>
</reference>
<gene>
    <name evidence="1" type="ORF">RCZ15_04560</name>
    <name evidence="2" type="ORF">RCZ16_11710</name>
</gene>
<name>A0AAV5AQA4_9FLAO</name>
<dbReference type="Proteomes" id="UP001208692">
    <property type="component" value="Unassembled WGS sequence"/>
</dbReference>
<protein>
    <recommendedName>
        <fullName evidence="5">Uracil DNA glycosylase superfamily protein</fullName>
    </recommendedName>
</protein>
<keyword evidence="4" id="KW-1185">Reference proteome</keyword>
<dbReference type="RefSeq" id="WP_264847390.1">
    <property type="nucleotide sequence ID" value="NZ_BPMA01000054.1"/>
</dbReference>
<evidence type="ECO:0000313" key="3">
    <source>
        <dbReference type="Proteomes" id="UP001207736"/>
    </source>
</evidence>
<sequence>MKTLEKLIQENERLARKIDQNAKERNASRVIDGIINPERYLKAKYRILWILKEANSIDSSWSVIENYKRKDWLETYGRSNPTLKRLIYTSYAILNGSEWADIPWSNEAKGYDCLQDIAFINIKKEPGDSSANGTEIQEAYYKDKQLLQEQINMCDADIVIFGNTLQYFHKELFEGLETAERQDTEYGNAYYDTGKKLYIWTWHPAMRRATDKDYVMDIVNIVKQWSER</sequence>
<dbReference type="Proteomes" id="UP001207736">
    <property type="component" value="Unassembled WGS sequence"/>
</dbReference>